<dbReference type="SUPFAM" id="SSF49899">
    <property type="entry name" value="Concanavalin A-like lectins/glucanases"/>
    <property type="match status" value="2"/>
</dbReference>
<feature type="domain" description="Laminin G" evidence="2">
    <location>
        <begin position="261"/>
        <end position="444"/>
    </location>
</feature>
<feature type="disulfide bond" evidence="1">
    <location>
        <begin position="225"/>
        <end position="252"/>
    </location>
</feature>
<evidence type="ECO:0000313" key="5">
    <source>
        <dbReference type="WBParaSite" id="SBAD_0001214401-mRNA-1"/>
    </source>
</evidence>
<accession>A0A183J7A4</accession>
<dbReference type="SMART" id="SM00282">
    <property type="entry name" value="LamG"/>
    <property type="match status" value="2"/>
</dbReference>
<evidence type="ECO:0000313" key="3">
    <source>
        <dbReference type="EMBL" id="VDP42674.1"/>
    </source>
</evidence>
<dbReference type="Proteomes" id="UP000270296">
    <property type="component" value="Unassembled WGS sequence"/>
</dbReference>
<gene>
    <name evidence="3" type="ORF">SBAD_LOCUS11752</name>
</gene>
<keyword evidence="1" id="KW-1015">Disulfide bond</keyword>
<dbReference type="PANTHER" id="PTHR15036">
    <property type="entry name" value="PIKACHURIN-LIKE PROTEIN"/>
    <property type="match status" value="1"/>
</dbReference>
<dbReference type="InterPro" id="IPR001791">
    <property type="entry name" value="Laminin_G"/>
</dbReference>
<name>A0A183J7A4_9BILA</name>
<evidence type="ECO:0000256" key="1">
    <source>
        <dbReference type="PROSITE-ProRule" id="PRU00122"/>
    </source>
</evidence>
<keyword evidence="4" id="KW-1185">Reference proteome</keyword>
<dbReference type="Pfam" id="PF02210">
    <property type="entry name" value="Laminin_G_2"/>
    <property type="match status" value="1"/>
</dbReference>
<evidence type="ECO:0000259" key="2">
    <source>
        <dbReference type="PROSITE" id="PS50025"/>
    </source>
</evidence>
<dbReference type="OrthoDB" id="10011303at2759"/>
<dbReference type="PROSITE" id="PS50025">
    <property type="entry name" value="LAM_G_DOMAIN"/>
    <property type="match status" value="2"/>
</dbReference>
<proteinExistence type="predicted"/>
<dbReference type="Gene3D" id="2.60.120.200">
    <property type="match status" value="2"/>
</dbReference>
<protein>
    <submittedName>
        <fullName evidence="5">LAM_G_DOMAIN domain-containing protein</fullName>
    </submittedName>
</protein>
<dbReference type="Pfam" id="PF00054">
    <property type="entry name" value="Laminin_G_1"/>
    <property type="match status" value="1"/>
</dbReference>
<dbReference type="WBParaSite" id="SBAD_0001214401-mRNA-1">
    <property type="protein sequence ID" value="SBAD_0001214401-mRNA-1"/>
    <property type="gene ID" value="SBAD_0001214401"/>
</dbReference>
<sequence length="458" mass="50958">MHFRQANSATLNVTDTEGTTTVRYDGGGMGAIFNTIPGRTALSLGVNADRKPAAVKVSDFTGVVGQIVFDGQRVPLWNFIVNERCEGSFPKTGTPAMETALQRGFLFRDGYAQVKPNGLMYDVRKFNIQVNFATYSESGLIYFRGDPNTKDFVSIELVEGHVVLQFYLGGRSKLRLDDDQRSVSYSFLMVDRTATVLCKLKRSDMACILFRWFDYHIQWKGFYGCIRSVSHGYGQKIDIAKANKSLHVEDGCVETNGRLTTADRVISFSGRGVFEMQGFAFGVDSSLAFNFLTESANAVLFYESNQLKSRRRRQVAEKEFFAAYLSSGHLVVHLGTGRSFSVTLETENVYNDGRLHAVFIRRQKNGVSLFVNDHLMDTVSFPSSDTIGSLQFVLFLGGLGKSDAPADELPVTNPLTGCLSDFFLNFKRLSLIPQYLENAQLGYCVSVFSDGLYGKAHE</sequence>
<organism evidence="5">
    <name type="scientific">Soboliphyme baturini</name>
    <dbReference type="NCBI Taxonomy" id="241478"/>
    <lineage>
        <taxon>Eukaryota</taxon>
        <taxon>Metazoa</taxon>
        <taxon>Ecdysozoa</taxon>
        <taxon>Nematoda</taxon>
        <taxon>Enoplea</taxon>
        <taxon>Dorylaimia</taxon>
        <taxon>Dioctophymatida</taxon>
        <taxon>Dioctophymatoidea</taxon>
        <taxon>Soboliphymatidae</taxon>
        <taxon>Soboliphyme</taxon>
    </lineage>
</organism>
<feature type="domain" description="Laminin G" evidence="2">
    <location>
        <begin position="101"/>
        <end position="252"/>
    </location>
</feature>
<dbReference type="AlphaFoldDB" id="A0A183J7A4"/>
<reference evidence="3 4" key="2">
    <citation type="submission" date="2018-11" db="EMBL/GenBank/DDBJ databases">
        <authorList>
            <consortium name="Pathogen Informatics"/>
        </authorList>
    </citation>
    <scope>NUCLEOTIDE SEQUENCE [LARGE SCALE GENOMIC DNA]</scope>
</reference>
<comment type="caution">
    <text evidence="1">Lacks conserved residue(s) required for the propagation of feature annotation.</text>
</comment>
<dbReference type="CDD" id="cd00110">
    <property type="entry name" value="LamG"/>
    <property type="match status" value="2"/>
</dbReference>
<reference evidence="5" key="1">
    <citation type="submission" date="2016-06" db="UniProtKB">
        <authorList>
            <consortium name="WormBaseParasite"/>
        </authorList>
    </citation>
    <scope>IDENTIFICATION</scope>
</reference>
<dbReference type="InterPro" id="IPR013320">
    <property type="entry name" value="ConA-like_dom_sf"/>
</dbReference>
<dbReference type="EMBL" id="UZAM01016305">
    <property type="protein sequence ID" value="VDP42674.1"/>
    <property type="molecule type" value="Genomic_DNA"/>
</dbReference>
<evidence type="ECO:0000313" key="4">
    <source>
        <dbReference type="Proteomes" id="UP000270296"/>
    </source>
</evidence>
<dbReference type="PANTHER" id="PTHR15036:SF67">
    <property type="entry name" value="LAMININ SUBUNIT ALPHA-LIKE PROTEIN"/>
    <property type="match status" value="1"/>
</dbReference>
<dbReference type="InterPro" id="IPR050372">
    <property type="entry name" value="Neurexin-related_CASP"/>
</dbReference>